<accession>A0ABS7J814</accession>
<sequence>MTLVAETPALTFIVPVRHQDNASDWPKLRENLEQTLASLSAQLSSNWRGVVVANHGADLPQMPDGFTVERVDFPANKLHDMGSASRDQVLDAFRLDKGRRVLAGMLAGRDTDYYMIVDDDDCVSNRLAGWVRENSGPVGWKIGRGYVWNDGSRLLYEHDDFNHVCGSSLIIRRDLYELPNNFGDADMEFVKAMMGSHHGVDSRMEAEGTPLQQVPFRAAVYRVGHAGSHSQTAGIFRKYVLAGRWKRHPLGTLRRFARLRRVTASIRREFFGGR</sequence>
<reference evidence="1 2" key="1">
    <citation type="submission" date="2021-08" db="EMBL/GenBank/DDBJ databases">
        <title>Comparative Genomics Analysis of the Genus Qipengyuania Reveals Extensive Genetic Diversity and Metabolic Versatility, Including the Description of Fifteen Novel Species.</title>
        <authorList>
            <person name="Liu Y."/>
        </authorList>
    </citation>
    <scope>NUCLEOTIDE SEQUENCE [LARGE SCALE GENOMIC DNA]</scope>
    <source>
        <strain evidence="1 2">6D47A</strain>
    </source>
</reference>
<gene>
    <name evidence="1" type="ORF">K3174_13000</name>
</gene>
<dbReference type="SUPFAM" id="SSF53448">
    <property type="entry name" value="Nucleotide-diphospho-sugar transferases"/>
    <property type="match status" value="1"/>
</dbReference>
<dbReference type="EMBL" id="JAIGNO010000009">
    <property type="protein sequence ID" value="MBX7483452.1"/>
    <property type="molecule type" value="Genomic_DNA"/>
</dbReference>
<comment type="caution">
    <text evidence="1">The sequence shown here is derived from an EMBL/GenBank/DDBJ whole genome shotgun (WGS) entry which is preliminary data.</text>
</comment>
<protein>
    <recommendedName>
        <fullName evidence="3">Galactosyl transferase</fullName>
    </recommendedName>
</protein>
<dbReference type="Proteomes" id="UP000755104">
    <property type="component" value="Unassembled WGS sequence"/>
</dbReference>
<evidence type="ECO:0000313" key="2">
    <source>
        <dbReference type="Proteomes" id="UP000755104"/>
    </source>
</evidence>
<evidence type="ECO:0000313" key="1">
    <source>
        <dbReference type="EMBL" id="MBX7483452.1"/>
    </source>
</evidence>
<dbReference type="RefSeq" id="WP_221559225.1">
    <property type="nucleotide sequence ID" value="NZ_JAIGNO010000009.1"/>
</dbReference>
<evidence type="ECO:0008006" key="3">
    <source>
        <dbReference type="Google" id="ProtNLM"/>
    </source>
</evidence>
<dbReference type="InterPro" id="IPR029044">
    <property type="entry name" value="Nucleotide-diphossugar_trans"/>
</dbReference>
<organism evidence="1 2">
    <name type="scientific">Qipengyuania qiaonensis</name>
    <dbReference type="NCBI Taxonomy" id="2867240"/>
    <lineage>
        <taxon>Bacteria</taxon>
        <taxon>Pseudomonadati</taxon>
        <taxon>Pseudomonadota</taxon>
        <taxon>Alphaproteobacteria</taxon>
        <taxon>Sphingomonadales</taxon>
        <taxon>Erythrobacteraceae</taxon>
        <taxon>Qipengyuania</taxon>
    </lineage>
</organism>
<proteinExistence type="predicted"/>
<name>A0ABS7J814_9SPHN</name>
<keyword evidence="2" id="KW-1185">Reference proteome</keyword>